<dbReference type="EMBL" id="AVFL01000018">
    <property type="protein sequence ID" value="EWY38475.1"/>
    <property type="molecule type" value="Genomic_DNA"/>
</dbReference>
<keyword evidence="4" id="KW-1185">Reference proteome</keyword>
<name>W9GX37_9PROT</name>
<dbReference type="PATRIC" id="fig|1385369.3.peg.4569"/>
<dbReference type="AlphaFoldDB" id="W9GX37"/>
<dbReference type="SMART" id="SM01234">
    <property type="entry name" value="Haemolytic"/>
    <property type="match status" value="1"/>
</dbReference>
<keyword evidence="1" id="KW-1003">Cell membrane</keyword>
<comment type="caution">
    <text evidence="3">The sequence shown here is derived from an EMBL/GenBank/DDBJ whole genome shotgun (WGS) entry which is preliminary data.</text>
</comment>
<gene>
    <name evidence="3" type="ORF">N825_13405</name>
</gene>
<keyword evidence="1" id="KW-0472">Membrane</keyword>
<evidence type="ECO:0000256" key="2">
    <source>
        <dbReference type="SAM" id="MobiDB-lite"/>
    </source>
</evidence>
<comment type="subcellular location">
    <subcellularLocation>
        <location evidence="1">Cell membrane</location>
        <topology evidence="1">Peripheral membrane protein</topology>
        <orientation evidence="1">Cytoplasmic side</orientation>
    </subcellularLocation>
</comment>
<sequence length="99" mass="10784">MAGASPAAYLLRGLVTLYQWTLAPILGNNCRFEPSCSNYALEALSKHGAIRGGLMAGWRILRCNPWGGAGWDPVPDARQADAGKADNEKYHNRCDHGRD</sequence>
<evidence type="ECO:0000313" key="3">
    <source>
        <dbReference type="EMBL" id="EWY38475.1"/>
    </source>
</evidence>
<evidence type="ECO:0000256" key="1">
    <source>
        <dbReference type="HAMAP-Rule" id="MF_00386"/>
    </source>
</evidence>
<dbReference type="InterPro" id="IPR002696">
    <property type="entry name" value="Membr_insert_effic_factor_YidD"/>
</dbReference>
<dbReference type="PANTHER" id="PTHR33383">
    <property type="entry name" value="MEMBRANE PROTEIN INSERTION EFFICIENCY FACTOR-RELATED"/>
    <property type="match status" value="1"/>
</dbReference>
<protein>
    <recommendedName>
        <fullName evidence="1">Putative membrane protein insertion efficiency factor</fullName>
    </recommendedName>
</protein>
<evidence type="ECO:0000313" key="4">
    <source>
        <dbReference type="Proteomes" id="UP000019486"/>
    </source>
</evidence>
<dbReference type="PANTHER" id="PTHR33383:SF1">
    <property type="entry name" value="MEMBRANE PROTEIN INSERTION EFFICIENCY FACTOR-RELATED"/>
    <property type="match status" value="1"/>
</dbReference>
<feature type="region of interest" description="Disordered" evidence="2">
    <location>
        <begin position="74"/>
        <end position="99"/>
    </location>
</feature>
<comment type="function">
    <text evidence="1">Could be involved in insertion of integral membrane proteins into the membrane.</text>
</comment>
<dbReference type="Proteomes" id="UP000019486">
    <property type="component" value="Unassembled WGS sequence"/>
</dbReference>
<dbReference type="HAMAP" id="MF_00386">
    <property type="entry name" value="UPF0161_YidD"/>
    <property type="match status" value="1"/>
</dbReference>
<dbReference type="GO" id="GO:0005886">
    <property type="term" value="C:plasma membrane"/>
    <property type="evidence" value="ECO:0007669"/>
    <property type="project" value="UniProtKB-SubCell"/>
</dbReference>
<proteinExistence type="inferred from homology"/>
<dbReference type="NCBIfam" id="TIGR00278">
    <property type="entry name" value="membrane protein insertion efficiency factor YidD"/>
    <property type="match status" value="1"/>
</dbReference>
<organism evidence="3 4">
    <name type="scientific">Skermanella stibiiresistens SB22</name>
    <dbReference type="NCBI Taxonomy" id="1385369"/>
    <lineage>
        <taxon>Bacteria</taxon>
        <taxon>Pseudomonadati</taxon>
        <taxon>Pseudomonadota</taxon>
        <taxon>Alphaproteobacteria</taxon>
        <taxon>Rhodospirillales</taxon>
        <taxon>Azospirillaceae</taxon>
        <taxon>Skermanella</taxon>
    </lineage>
</organism>
<dbReference type="STRING" id="1385369.N825_13405"/>
<feature type="compositionally biased region" description="Basic and acidic residues" evidence="2">
    <location>
        <begin position="78"/>
        <end position="99"/>
    </location>
</feature>
<comment type="similarity">
    <text evidence="1">Belongs to the UPF0161 family.</text>
</comment>
<reference evidence="3 4" key="1">
    <citation type="submission" date="2013-08" db="EMBL/GenBank/DDBJ databases">
        <title>The genome sequence of Skermanella stibiiresistens.</title>
        <authorList>
            <person name="Zhu W."/>
            <person name="Wang G."/>
        </authorList>
    </citation>
    <scope>NUCLEOTIDE SEQUENCE [LARGE SCALE GENOMIC DNA]</scope>
    <source>
        <strain evidence="3 4">SB22</strain>
    </source>
</reference>
<dbReference type="Pfam" id="PF01809">
    <property type="entry name" value="YidD"/>
    <property type="match status" value="1"/>
</dbReference>
<accession>W9GX37</accession>